<comment type="caution">
    <text evidence="2">The sequence shown here is derived from an EMBL/GenBank/DDBJ whole genome shotgun (WGS) entry which is preliminary data.</text>
</comment>
<proteinExistence type="predicted"/>
<evidence type="ECO:0000313" key="2">
    <source>
        <dbReference type="EMBL" id="TMI88039.1"/>
    </source>
</evidence>
<dbReference type="PANTHER" id="PTHR40265">
    <property type="entry name" value="BLL2707 PROTEIN"/>
    <property type="match status" value="1"/>
</dbReference>
<dbReference type="SUPFAM" id="SSF54593">
    <property type="entry name" value="Glyoxalase/Bleomycin resistance protein/Dihydroxybiphenyl dioxygenase"/>
    <property type="match status" value="1"/>
</dbReference>
<name>A0A537JWX2_9BACT</name>
<dbReference type="InterPro" id="IPR025870">
    <property type="entry name" value="Glyoxalase-like_dom"/>
</dbReference>
<dbReference type="Gene3D" id="3.10.180.10">
    <property type="entry name" value="2,3-Dihydroxybiphenyl 1,2-Dioxygenase, domain 1"/>
    <property type="match status" value="1"/>
</dbReference>
<dbReference type="InterPro" id="IPR029068">
    <property type="entry name" value="Glyas_Bleomycin-R_OHBP_Dase"/>
</dbReference>
<dbReference type="EMBL" id="VBAK01000146">
    <property type="protein sequence ID" value="TMI88039.1"/>
    <property type="molecule type" value="Genomic_DNA"/>
</dbReference>
<sequence>MAAARRDRMAPWAWTGTSAIYRKPPNGTELWSTAMNRPPRVSLDHILVAVPDLAEGRRRFATEYGLRALEGGRHPGVGTANMIIPLGSEYLELIAVVDAGEAGRAPTGRLISRAISEGRTFATWAVRTDDLEGLRGHLHDLGLALPAPAAGARERPDGVVLRWRTQFLEPPPASGGLPFVIEWSVPSGMHPGASAIAHPSGARRISAVRLGDPSPQQAAARIRALLGDGLPVAVEQAGTGGVLAVELVTPDGPLVIR</sequence>
<gene>
    <name evidence="2" type="ORF">E6H00_13830</name>
</gene>
<evidence type="ECO:0000259" key="1">
    <source>
        <dbReference type="Pfam" id="PF13468"/>
    </source>
</evidence>
<dbReference type="PANTHER" id="PTHR40265:SF1">
    <property type="entry name" value="GLYOXALASE-LIKE DOMAIN-CONTAINING PROTEIN"/>
    <property type="match status" value="1"/>
</dbReference>
<accession>A0A537JWX2</accession>
<dbReference type="Pfam" id="PF13468">
    <property type="entry name" value="Glyoxalase_3"/>
    <property type="match status" value="1"/>
</dbReference>
<protein>
    <submittedName>
        <fullName evidence="2">VOC family protein</fullName>
    </submittedName>
</protein>
<reference evidence="2 3" key="1">
    <citation type="journal article" date="2019" name="Nat. Microbiol.">
        <title>Mediterranean grassland soil C-N compound turnover is dependent on rainfall and depth, and is mediated by genomically divergent microorganisms.</title>
        <authorList>
            <person name="Diamond S."/>
            <person name="Andeer P.F."/>
            <person name="Li Z."/>
            <person name="Crits-Christoph A."/>
            <person name="Burstein D."/>
            <person name="Anantharaman K."/>
            <person name="Lane K.R."/>
            <person name="Thomas B.C."/>
            <person name="Pan C."/>
            <person name="Northen T.R."/>
            <person name="Banfield J.F."/>
        </authorList>
    </citation>
    <scope>NUCLEOTIDE SEQUENCE [LARGE SCALE GENOMIC DNA]</scope>
    <source>
        <strain evidence="2">NP_3</strain>
    </source>
</reference>
<organism evidence="2 3">
    <name type="scientific">Candidatus Segetimicrobium genomatis</name>
    <dbReference type="NCBI Taxonomy" id="2569760"/>
    <lineage>
        <taxon>Bacteria</taxon>
        <taxon>Bacillati</taxon>
        <taxon>Candidatus Sysuimicrobiota</taxon>
        <taxon>Candidatus Sysuimicrobiia</taxon>
        <taxon>Candidatus Sysuimicrobiales</taxon>
        <taxon>Candidatus Segetimicrobiaceae</taxon>
        <taxon>Candidatus Segetimicrobium</taxon>
    </lineage>
</organism>
<dbReference type="AlphaFoldDB" id="A0A537JWX2"/>
<feature type="domain" description="Glyoxalase-like" evidence="1">
    <location>
        <begin position="43"/>
        <end position="225"/>
    </location>
</feature>
<evidence type="ECO:0000313" key="3">
    <source>
        <dbReference type="Proteomes" id="UP000318509"/>
    </source>
</evidence>
<dbReference type="Proteomes" id="UP000318509">
    <property type="component" value="Unassembled WGS sequence"/>
</dbReference>